<feature type="domain" description="Serine-threonine/tyrosine-protein kinase catalytic" evidence="1">
    <location>
        <begin position="5"/>
        <end position="69"/>
    </location>
</feature>
<evidence type="ECO:0000259" key="1">
    <source>
        <dbReference type="Pfam" id="PF07714"/>
    </source>
</evidence>
<name>A0AAV0L0D3_9ROSI</name>
<proteinExistence type="predicted"/>
<dbReference type="Gene3D" id="1.10.510.10">
    <property type="entry name" value="Transferase(Phosphotransferase) domain 1"/>
    <property type="match status" value="1"/>
</dbReference>
<sequence>MQEAIVLGYMSSEYAMNGVYSTKSDVFSFGILILEIVSGMRSNDCYQKSTSFSLIDHESSADRPAMSDVVFMLSNATHLPSPRKPSFIIQSKYNDSNSEAAARALVHSNNRVPITTMEAR</sequence>
<dbReference type="Pfam" id="PF07714">
    <property type="entry name" value="PK_Tyr_Ser-Thr"/>
    <property type="match status" value="1"/>
</dbReference>
<dbReference type="SUPFAM" id="SSF56112">
    <property type="entry name" value="Protein kinase-like (PK-like)"/>
    <property type="match status" value="1"/>
</dbReference>
<dbReference type="Proteomes" id="UP001154282">
    <property type="component" value="Unassembled WGS sequence"/>
</dbReference>
<reference evidence="2" key="1">
    <citation type="submission" date="2022-08" db="EMBL/GenBank/DDBJ databases">
        <authorList>
            <person name="Gutierrez-Valencia J."/>
        </authorList>
    </citation>
    <scope>NUCLEOTIDE SEQUENCE</scope>
</reference>
<dbReference type="AlphaFoldDB" id="A0AAV0L0D3"/>
<organism evidence="2 3">
    <name type="scientific">Linum tenue</name>
    <dbReference type="NCBI Taxonomy" id="586396"/>
    <lineage>
        <taxon>Eukaryota</taxon>
        <taxon>Viridiplantae</taxon>
        <taxon>Streptophyta</taxon>
        <taxon>Embryophyta</taxon>
        <taxon>Tracheophyta</taxon>
        <taxon>Spermatophyta</taxon>
        <taxon>Magnoliopsida</taxon>
        <taxon>eudicotyledons</taxon>
        <taxon>Gunneridae</taxon>
        <taxon>Pentapetalae</taxon>
        <taxon>rosids</taxon>
        <taxon>fabids</taxon>
        <taxon>Malpighiales</taxon>
        <taxon>Linaceae</taxon>
        <taxon>Linum</taxon>
    </lineage>
</organism>
<gene>
    <name evidence="2" type="ORF">LITE_LOCUS20840</name>
</gene>
<dbReference type="PANTHER" id="PTHR27006:SF606">
    <property type="entry name" value="INTERLEUKIN-1 RECEPTOR-ASSOCIATED KINASE 4"/>
    <property type="match status" value="1"/>
</dbReference>
<dbReference type="InterPro" id="IPR001245">
    <property type="entry name" value="Ser-Thr/Tyr_kinase_cat_dom"/>
</dbReference>
<keyword evidence="3" id="KW-1185">Reference proteome</keyword>
<comment type="caution">
    <text evidence="2">The sequence shown here is derived from an EMBL/GenBank/DDBJ whole genome shotgun (WGS) entry which is preliminary data.</text>
</comment>
<dbReference type="GO" id="GO:0004672">
    <property type="term" value="F:protein kinase activity"/>
    <property type="evidence" value="ECO:0007669"/>
    <property type="project" value="InterPro"/>
</dbReference>
<dbReference type="EMBL" id="CAMGYJ010000005">
    <property type="protein sequence ID" value="CAI0426553.1"/>
    <property type="molecule type" value="Genomic_DNA"/>
</dbReference>
<accession>A0AAV0L0D3</accession>
<dbReference type="PANTHER" id="PTHR27006">
    <property type="entry name" value="PROMASTIGOTE SURFACE ANTIGEN PROTEIN PSA"/>
    <property type="match status" value="1"/>
</dbReference>
<protein>
    <recommendedName>
        <fullName evidence="1">Serine-threonine/tyrosine-protein kinase catalytic domain-containing protein</fullName>
    </recommendedName>
</protein>
<evidence type="ECO:0000313" key="2">
    <source>
        <dbReference type="EMBL" id="CAI0426553.1"/>
    </source>
</evidence>
<dbReference type="InterPro" id="IPR011009">
    <property type="entry name" value="Kinase-like_dom_sf"/>
</dbReference>
<evidence type="ECO:0000313" key="3">
    <source>
        <dbReference type="Proteomes" id="UP001154282"/>
    </source>
</evidence>